<evidence type="ECO:0000256" key="1">
    <source>
        <dbReference type="ARBA" id="ARBA00004196"/>
    </source>
</evidence>
<reference evidence="6 7" key="1">
    <citation type="submission" date="2019-08" db="EMBL/GenBank/DDBJ databases">
        <title>Microbe sample from Colwellia echini.</title>
        <authorList>
            <person name="Christiansen L."/>
            <person name="Pathiraja D."/>
            <person name="Schultz-Johansen M."/>
            <person name="Choi I.-G."/>
            <person name="Stougaard P."/>
        </authorList>
    </citation>
    <scope>NUCLEOTIDE SEQUENCE [LARGE SCALE GENOMIC DNA]</scope>
    <source>
        <strain evidence="6 7">A3</strain>
    </source>
</reference>
<dbReference type="Gene3D" id="3.90.76.10">
    <property type="entry name" value="Dipeptide-binding Protein, Domain 1"/>
    <property type="match status" value="1"/>
</dbReference>
<dbReference type="CDD" id="cd08504">
    <property type="entry name" value="PBP2_OppA"/>
    <property type="match status" value="1"/>
</dbReference>
<comment type="subcellular location">
    <subcellularLocation>
        <location evidence="1">Cell envelope</location>
    </subcellularLocation>
</comment>
<dbReference type="SUPFAM" id="SSF53850">
    <property type="entry name" value="Periplasmic binding protein-like II"/>
    <property type="match status" value="1"/>
</dbReference>
<dbReference type="InterPro" id="IPR030678">
    <property type="entry name" value="Peptide/Ni-bd"/>
</dbReference>
<dbReference type="Pfam" id="PF00496">
    <property type="entry name" value="SBP_bac_5"/>
    <property type="match status" value="1"/>
</dbReference>
<evidence type="ECO:0000256" key="3">
    <source>
        <dbReference type="ARBA" id="ARBA00022448"/>
    </source>
</evidence>
<dbReference type="EMBL" id="PJAI02000006">
    <property type="protein sequence ID" value="TYK66101.1"/>
    <property type="molecule type" value="Genomic_DNA"/>
</dbReference>
<dbReference type="InterPro" id="IPR039424">
    <property type="entry name" value="SBP_5"/>
</dbReference>
<dbReference type="Gene3D" id="3.10.105.10">
    <property type="entry name" value="Dipeptide-binding Protein, Domain 3"/>
    <property type="match status" value="1"/>
</dbReference>
<dbReference type="Gene3D" id="3.40.190.10">
    <property type="entry name" value="Periplasmic binding protein-like II"/>
    <property type="match status" value="1"/>
</dbReference>
<dbReference type="PANTHER" id="PTHR30290">
    <property type="entry name" value="PERIPLASMIC BINDING COMPONENT OF ABC TRANSPORTER"/>
    <property type="match status" value="1"/>
</dbReference>
<name>A0ABY3MY68_9GAMM</name>
<keyword evidence="3" id="KW-0813">Transport</keyword>
<evidence type="ECO:0000256" key="2">
    <source>
        <dbReference type="ARBA" id="ARBA00005695"/>
    </source>
</evidence>
<keyword evidence="7" id="KW-1185">Reference proteome</keyword>
<accession>A0ABY3MY68</accession>
<evidence type="ECO:0000256" key="4">
    <source>
        <dbReference type="ARBA" id="ARBA00022729"/>
    </source>
</evidence>
<evidence type="ECO:0000313" key="6">
    <source>
        <dbReference type="EMBL" id="TYK66101.1"/>
    </source>
</evidence>
<dbReference type="PIRSF" id="PIRSF002741">
    <property type="entry name" value="MppA"/>
    <property type="match status" value="1"/>
</dbReference>
<dbReference type="PANTHER" id="PTHR30290:SF10">
    <property type="entry name" value="PERIPLASMIC OLIGOPEPTIDE-BINDING PROTEIN-RELATED"/>
    <property type="match status" value="1"/>
</dbReference>
<dbReference type="RefSeq" id="WP_101345519.1">
    <property type="nucleotide sequence ID" value="NZ_PJAI02000006.1"/>
</dbReference>
<dbReference type="Proteomes" id="UP000815846">
    <property type="component" value="Unassembled WGS sequence"/>
</dbReference>
<keyword evidence="4" id="KW-0732">Signal</keyword>
<dbReference type="InterPro" id="IPR000914">
    <property type="entry name" value="SBP_5_dom"/>
</dbReference>
<feature type="domain" description="Solute-binding protein family 5" evidence="5">
    <location>
        <begin position="99"/>
        <end position="479"/>
    </location>
</feature>
<comment type="similarity">
    <text evidence="2">Belongs to the bacterial solute-binding protein 5 family.</text>
</comment>
<proteinExistence type="inferred from homology"/>
<protein>
    <submittedName>
        <fullName evidence="6">Oligopeptide ABC transporter substrate-binding protein OppA</fullName>
    </submittedName>
</protein>
<comment type="caution">
    <text evidence="6">The sequence shown here is derived from an EMBL/GenBank/DDBJ whole genome shotgun (WGS) entry which is preliminary data.</text>
</comment>
<evidence type="ECO:0000313" key="7">
    <source>
        <dbReference type="Proteomes" id="UP000815846"/>
    </source>
</evidence>
<organism evidence="6 7">
    <name type="scientific">Colwellia echini</name>
    <dbReference type="NCBI Taxonomy" id="1982103"/>
    <lineage>
        <taxon>Bacteria</taxon>
        <taxon>Pseudomonadati</taxon>
        <taxon>Pseudomonadota</taxon>
        <taxon>Gammaproteobacteria</taxon>
        <taxon>Alteromonadales</taxon>
        <taxon>Colwelliaceae</taxon>
        <taxon>Colwellia</taxon>
    </lineage>
</organism>
<gene>
    <name evidence="6" type="ORF">CWS31_007490</name>
</gene>
<evidence type="ECO:0000259" key="5">
    <source>
        <dbReference type="Pfam" id="PF00496"/>
    </source>
</evidence>
<sequence>MHAKQLTSFLHHFAYNTFPSFTHCFYRCILFFIFTLPFISAQAANVPNGIKLAKEQHLVRGVGAEVASLDPHKIEGATAGTVLHDLMEGLTTEDENGNLIPLIAERWTTQDNKTFTFYLRKDALWSNGDPVTADDFVYSWRRLVDPNTASPYAWYLEMTTMQNAAEIIKGNKKPETLEVKALDDFTLQVKLTESIPYFPKMLVHTPVKPVHKATIEKFGNKWTRAENFVGNGAYNLKKWTVNERIVLEKNPHYMDADQVIIEQVSYLPIENQVAEMNRFLSGEIDITSQVPNEHYSRLTKEHSDSLRISPLLCTYYYGIRVTNPPFDDVRIRKALSYALDRDIITHYITGKGESPAYYFTPDKTADMVADLPDYATWSQEKRDTEARRLLKEAGYDEDNPLEFELLYNTSENHKKIATAVRQLWKQALGVKISLINEEWKTYLDTRRFGTFQVTRSGWCGDYNEPSTFLTLLMSTNSSNDMHYKSEAYDAILNRALQATSNKDRQQAYKEAEAMLAEDMPIIPIYHYVLARLVSPNIRGYSMNNALDIIPSKLMYKVADTHKE</sequence>